<reference evidence="11" key="1">
    <citation type="submission" date="2025-08" db="UniProtKB">
        <authorList>
            <consortium name="RefSeq"/>
        </authorList>
    </citation>
    <scope>IDENTIFICATION</scope>
    <source>
        <tissue evidence="11">Whole Larva</tissue>
    </source>
</reference>
<evidence type="ECO:0000313" key="11">
    <source>
        <dbReference type="RefSeq" id="XP_017783611.1"/>
    </source>
</evidence>
<comment type="similarity">
    <text evidence="2 9">Belongs to the TCP-1 chaperonin family.</text>
</comment>
<dbReference type="InterPro" id="IPR017998">
    <property type="entry name" value="Chaperone_TCP-1"/>
</dbReference>
<evidence type="ECO:0000313" key="10">
    <source>
        <dbReference type="Proteomes" id="UP000695000"/>
    </source>
</evidence>
<dbReference type="Gene3D" id="3.50.7.10">
    <property type="entry name" value="GroEL"/>
    <property type="match status" value="1"/>
</dbReference>
<protein>
    <recommendedName>
        <fullName evidence="3">T-complex protein 1 subunit beta</fullName>
    </recommendedName>
    <alternativeName>
        <fullName evidence="8">CCT-beta</fullName>
    </alternativeName>
</protein>
<dbReference type="InterPro" id="IPR002194">
    <property type="entry name" value="Chaperonin_TCP-1_CS"/>
</dbReference>
<dbReference type="PROSITE" id="PS00750">
    <property type="entry name" value="TCP1_1"/>
    <property type="match status" value="1"/>
</dbReference>
<keyword evidence="7 9" id="KW-0143">Chaperone</keyword>
<evidence type="ECO:0000256" key="1">
    <source>
        <dbReference type="ARBA" id="ARBA00004496"/>
    </source>
</evidence>
<keyword evidence="10" id="KW-1185">Reference proteome</keyword>
<keyword evidence="6 9" id="KW-0067">ATP-binding</keyword>
<dbReference type="PROSITE" id="PS00751">
    <property type="entry name" value="TCP1_2"/>
    <property type="match status" value="1"/>
</dbReference>
<dbReference type="SUPFAM" id="SSF52029">
    <property type="entry name" value="GroEL apical domain-like"/>
    <property type="match status" value="1"/>
</dbReference>
<dbReference type="PANTHER" id="PTHR11353">
    <property type="entry name" value="CHAPERONIN"/>
    <property type="match status" value="1"/>
</dbReference>
<dbReference type="InterPro" id="IPR053374">
    <property type="entry name" value="TCP-1_chaperonin"/>
</dbReference>
<dbReference type="Pfam" id="PF00118">
    <property type="entry name" value="Cpn60_TCP1"/>
    <property type="match status" value="1"/>
</dbReference>
<dbReference type="InterPro" id="IPR012716">
    <property type="entry name" value="Chap_CCT_beta"/>
</dbReference>
<organism evidence="10 11">
    <name type="scientific">Nicrophorus vespilloides</name>
    <name type="common">Boreal carrion beetle</name>
    <dbReference type="NCBI Taxonomy" id="110193"/>
    <lineage>
        <taxon>Eukaryota</taxon>
        <taxon>Metazoa</taxon>
        <taxon>Ecdysozoa</taxon>
        <taxon>Arthropoda</taxon>
        <taxon>Hexapoda</taxon>
        <taxon>Insecta</taxon>
        <taxon>Pterygota</taxon>
        <taxon>Neoptera</taxon>
        <taxon>Endopterygota</taxon>
        <taxon>Coleoptera</taxon>
        <taxon>Polyphaga</taxon>
        <taxon>Staphyliniformia</taxon>
        <taxon>Silphidae</taxon>
        <taxon>Nicrophorinae</taxon>
        <taxon>Nicrophorus</taxon>
    </lineage>
</organism>
<dbReference type="Proteomes" id="UP000695000">
    <property type="component" value="Unplaced"/>
</dbReference>
<evidence type="ECO:0000256" key="9">
    <source>
        <dbReference type="RuleBase" id="RU004187"/>
    </source>
</evidence>
<proteinExistence type="inferred from homology"/>
<dbReference type="InterPro" id="IPR027409">
    <property type="entry name" value="GroEL-like_apical_dom_sf"/>
</dbReference>
<evidence type="ECO:0000256" key="6">
    <source>
        <dbReference type="ARBA" id="ARBA00022840"/>
    </source>
</evidence>
<evidence type="ECO:0000256" key="2">
    <source>
        <dbReference type="ARBA" id="ARBA00008020"/>
    </source>
</evidence>
<evidence type="ECO:0000256" key="4">
    <source>
        <dbReference type="ARBA" id="ARBA00022490"/>
    </source>
</evidence>
<dbReference type="NCBIfam" id="NF041083">
    <property type="entry name" value="thermosome_beta"/>
    <property type="match status" value="1"/>
</dbReference>
<evidence type="ECO:0000256" key="5">
    <source>
        <dbReference type="ARBA" id="ARBA00022741"/>
    </source>
</evidence>
<dbReference type="Gene3D" id="3.30.260.10">
    <property type="entry name" value="TCP-1-like chaperonin intermediate domain"/>
    <property type="match status" value="1"/>
</dbReference>
<dbReference type="InterPro" id="IPR027410">
    <property type="entry name" value="TCP-1-like_intermed_sf"/>
</dbReference>
<evidence type="ECO:0000256" key="3">
    <source>
        <dbReference type="ARBA" id="ARBA00018961"/>
    </source>
</evidence>
<gene>
    <name evidence="11" type="primary">LOC108567575</name>
</gene>
<evidence type="ECO:0000256" key="7">
    <source>
        <dbReference type="ARBA" id="ARBA00023186"/>
    </source>
</evidence>
<dbReference type="RefSeq" id="XP_017783611.1">
    <property type="nucleotide sequence ID" value="XM_017928122.1"/>
</dbReference>
<name>A0ABM1N9W1_NICVS</name>
<dbReference type="Gene3D" id="1.10.560.10">
    <property type="entry name" value="GroEL-like equatorial domain"/>
    <property type="match status" value="1"/>
</dbReference>
<dbReference type="PRINTS" id="PR00304">
    <property type="entry name" value="TCOMPLEXTCP1"/>
</dbReference>
<comment type="subcellular location">
    <subcellularLocation>
        <location evidence="1">Cytoplasm</location>
    </subcellularLocation>
</comment>
<dbReference type="PROSITE" id="PS00995">
    <property type="entry name" value="TCP1_3"/>
    <property type="match status" value="1"/>
</dbReference>
<keyword evidence="4" id="KW-0963">Cytoplasm</keyword>
<dbReference type="InterPro" id="IPR002423">
    <property type="entry name" value="Cpn60/GroEL/TCP-1"/>
</dbReference>
<sequence length="535" mass="58060">MVSLNPVRILKNEAEEDKAELARMSSFIGAIAIGELVKSTLGPKGMDKILISSGRSYGQVEVTNDGATILKSVGVDNPAAKILVDMSKVQDDEVGDGTTSVTVLASELLKEAEKLVEQKIHPQVIIAGWRKAVDVARKALRDFSMDNSADSERFREDLMNIARTTLSSKILSQHKEYFSKLAVDAILRLKGSGELSAIQIIKKKGGTLEESFLDEGFLLDKKVGVHQPKRIENAKILIANTPMDTDKIKVFGSHIKVDSMAKIAELESAEKEKMKDKVGKILKHNCNVFINRQLIYNYPEQLFADAGVAAIEHADFDGIERLALVTGGEIVSTFDNPELVKLGTCDVIEEIMIGEDLLLRFSGVALGEACTIVIRGATQQIIDEADRSLHDALCVLAATVKESRIVYGGGCSEMLMAVAVQEAAAKTPGKEAVAMEAFARALQQLPTIIADNAGYDSAELVSELRAAHANDSKSTKGLNMDKGEVGDMKTLGITESFVVKRQVLLSASEAAEMILRVDNIIKAAPRRRVEDRGHC</sequence>
<dbReference type="NCBIfam" id="TIGR02341">
    <property type="entry name" value="chap_CCT_beta"/>
    <property type="match status" value="1"/>
</dbReference>
<evidence type="ECO:0000256" key="8">
    <source>
        <dbReference type="ARBA" id="ARBA00033237"/>
    </source>
</evidence>
<accession>A0ABM1N9W1</accession>
<dbReference type="GeneID" id="108567575"/>
<keyword evidence="5 9" id="KW-0547">Nucleotide-binding</keyword>
<dbReference type="InterPro" id="IPR027413">
    <property type="entry name" value="GROEL-like_equatorial_sf"/>
</dbReference>
<dbReference type="CDD" id="cd03336">
    <property type="entry name" value="TCP1_beta"/>
    <property type="match status" value="1"/>
</dbReference>
<dbReference type="SUPFAM" id="SSF48592">
    <property type="entry name" value="GroEL equatorial domain-like"/>
    <property type="match status" value="1"/>
</dbReference>
<dbReference type="SUPFAM" id="SSF54849">
    <property type="entry name" value="GroEL-intermediate domain like"/>
    <property type="match status" value="1"/>
</dbReference>